<comment type="caution">
    <text evidence="6">The sequence shown here is derived from an EMBL/GenBank/DDBJ whole genome shotgun (WGS) entry which is preliminary data.</text>
</comment>
<dbReference type="GO" id="GO:0003700">
    <property type="term" value="F:DNA-binding transcription factor activity"/>
    <property type="evidence" value="ECO:0007669"/>
    <property type="project" value="InterPro"/>
</dbReference>
<evidence type="ECO:0000256" key="1">
    <source>
        <dbReference type="ARBA" id="ARBA00009437"/>
    </source>
</evidence>
<dbReference type="AlphaFoldDB" id="A0A1V4SEK0"/>
<dbReference type="Gene3D" id="3.40.190.290">
    <property type="match status" value="1"/>
</dbReference>
<evidence type="ECO:0000313" key="7">
    <source>
        <dbReference type="Proteomes" id="UP000191554"/>
    </source>
</evidence>
<proteinExistence type="inferred from homology"/>
<dbReference type="SUPFAM" id="SSF53850">
    <property type="entry name" value="Periplasmic binding protein-like II"/>
    <property type="match status" value="1"/>
</dbReference>
<dbReference type="GO" id="GO:0000976">
    <property type="term" value="F:transcription cis-regulatory region binding"/>
    <property type="evidence" value="ECO:0007669"/>
    <property type="project" value="TreeGrafter"/>
</dbReference>
<evidence type="ECO:0000256" key="3">
    <source>
        <dbReference type="ARBA" id="ARBA00023125"/>
    </source>
</evidence>
<dbReference type="InterPro" id="IPR000847">
    <property type="entry name" value="LysR_HTH_N"/>
</dbReference>
<dbReference type="Proteomes" id="UP000191554">
    <property type="component" value="Unassembled WGS sequence"/>
</dbReference>
<keyword evidence="7" id="KW-1185">Reference proteome</keyword>
<evidence type="ECO:0000256" key="4">
    <source>
        <dbReference type="ARBA" id="ARBA00023163"/>
    </source>
</evidence>
<comment type="similarity">
    <text evidence="1">Belongs to the LysR transcriptional regulatory family.</text>
</comment>
<dbReference type="Gene3D" id="1.10.10.10">
    <property type="entry name" value="Winged helix-like DNA-binding domain superfamily/Winged helix DNA-binding domain"/>
    <property type="match status" value="1"/>
</dbReference>
<evidence type="ECO:0000256" key="2">
    <source>
        <dbReference type="ARBA" id="ARBA00023015"/>
    </source>
</evidence>
<name>A0A1V4SEK0_RUMHU</name>
<dbReference type="PANTHER" id="PTHR30126">
    <property type="entry name" value="HTH-TYPE TRANSCRIPTIONAL REGULATOR"/>
    <property type="match status" value="1"/>
</dbReference>
<reference evidence="6 7" key="1">
    <citation type="submission" date="2017-03" db="EMBL/GenBank/DDBJ databases">
        <title>Genome sequence of Clostridium hungatei DSM 14427.</title>
        <authorList>
            <person name="Poehlein A."/>
            <person name="Daniel R."/>
        </authorList>
    </citation>
    <scope>NUCLEOTIDE SEQUENCE [LARGE SCALE GENOMIC DNA]</scope>
    <source>
        <strain evidence="6 7">DSM 14427</strain>
    </source>
</reference>
<feature type="domain" description="HTH lysR-type" evidence="5">
    <location>
        <begin position="1"/>
        <end position="58"/>
    </location>
</feature>
<dbReference type="CDD" id="cd05466">
    <property type="entry name" value="PBP2_LTTR_substrate"/>
    <property type="match status" value="1"/>
</dbReference>
<dbReference type="SUPFAM" id="SSF46785">
    <property type="entry name" value="Winged helix' DNA-binding domain"/>
    <property type="match status" value="1"/>
</dbReference>
<keyword evidence="4" id="KW-0804">Transcription</keyword>
<dbReference type="InterPro" id="IPR005119">
    <property type="entry name" value="LysR_subst-bd"/>
</dbReference>
<dbReference type="Pfam" id="PF00126">
    <property type="entry name" value="HTH_1"/>
    <property type="match status" value="1"/>
</dbReference>
<gene>
    <name evidence="6" type="primary">oxyR</name>
    <name evidence="6" type="ORF">CLHUN_41960</name>
</gene>
<dbReference type="PROSITE" id="PS50931">
    <property type="entry name" value="HTH_LYSR"/>
    <property type="match status" value="1"/>
</dbReference>
<dbReference type="InterPro" id="IPR036388">
    <property type="entry name" value="WH-like_DNA-bd_sf"/>
</dbReference>
<dbReference type="EMBL" id="MZGX01000040">
    <property type="protein sequence ID" value="OPX41936.1"/>
    <property type="molecule type" value="Genomic_DNA"/>
</dbReference>
<keyword evidence="2" id="KW-0805">Transcription regulation</keyword>
<accession>A0A1V4SEK0</accession>
<dbReference type="Pfam" id="PF03466">
    <property type="entry name" value="LysR_substrate"/>
    <property type="match status" value="1"/>
</dbReference>
<dbReference type="InterPro" id="IPR036390">
    <property type="entry name" value="WH_DNA-bd_sf"/>
</dbReference>
<evidence type="ECO:0000259" key="5">
    <source>
        <dbReference type="PROSITE" id="PS50931"/>
    </source>
</evidence>
<protein>
    <submittedName>
        <fullName evidence="6">Hydrogen peroxide-inducible protein activator</fullName>
    </submittedName>
</protein>
<sequence length="301" mass="34380">MKFEQLHLFKEAVKYNSISIAAEKNYMSQSSVSYSIVNLEKELGIELLKRTNAGVTPTQLGEIVLQKTEDIFKSVGEIVQVTKEQLNAGEVNITSIPCICDWIIPKTIQRLKEHTADIILSVTTAESSQVAHDVSSGISEIGILINYGELERNTDLKYSPLFCDEYMLYVGKNSPYWDRDSITYGELVKEPYVAYRDEFRRYNGGLTNMIGTDKLPNVIFRTDSLDSIKSMIIHNHYVAFFPKYMSGNDVYIQSGLIRRLPISDKNLEFEVGYVESMKYKPNKIDKIVLDIIKKMVKEIKI</sequence>
<organism evidence="6 7">
    <name type="scientific">Ruminiclostridium hungatei</name>
    <name type="common">Clostridium hungatei</name>
    <dbReference type="NCBI Taxonomy" id="48256"/>
    <lineage>
        <taxon>Bacteria</taxon>
        <taxon>Bacillati</taxon>
        <taxon>Bacillota</taxon>
        <taxon>Clostridia</taxon>
        <taxon>Eubacteriales</taxon>
        <taxon>Oscillospiraceae</taxon>
        <taxon>Ruminiclostridium</taxon>
    </lineage>
</organism>
<dbReference type="STRING" id="48256.CLHUN_41960"/>
<dbReference type="PANTHER" id="PTHR30126:SF40">
    <property type="entry name" value="HTH-TYPE TRANSCRIPTIONAL REGULATOR GLTR"/>
    <property type="match status" value="1"/>
</dbReference>
<dbReference type="RefSeq" id="WP_165755816.1">
    <property type="nucleotide sequence ID" value="NZ_MZGX01000040.1"/>
</dbReference>
<evidence type="ECO:0000313" key="6">
    <source>
        <dbReference type="EMBL" id="OPX41936.1"/>
    </source>
</evidence>
<keyword evidence="3" id="KW-0238">DNA-binding</keyword>